<name>A0A438DLT6_VITVI</name>
<dbReference type="PANTHER" id="PTHR48475:SF1">
    <property type="entry name" value="RNASE H TYPE-1 DOMAIN-CONTAINING PROTEIN"/>
    <property type="match status" value="1"/>
</dbReference>
<dbReference type="SUPFAM" id="SSF56672">
    <property type="entry name" value="DNA/RNA polymerases"/>
    <property type="match status" value="1"/>
</dbReference>
<dbReference type="Pfam" id="PF17919">
    <property type="entry name" value="RT_RNaseH_2"/>
    <property type="match status" value="1"/>
</dbReference>
<comment type="caution">
    <text evidence="3">The sequence shown here is derived from an EMBL/GenBank/DDBJ whole genome shotgun (WGS) entry which is preliminary data.</text>
</comment>
<proteinExistence type="predicted"/>
<accession>A0A438DLT6</accession>
<sequence length="85" mass="9683">MNVGEQAFDEVKHYLTKSPILSSPHSGEQLYMYLAVFDCAISVVLFCHVKDKEQRLVYYVTKTMVDVETQYSIIEQTTLAMKSAA</sequence>
<feature type="domain" description="Reverse transcriptase/retrotransposon-derived protein RNase H-like" evidence="2">
    <location>
        <begin position="5"/>
        <end position="84"/>
    </location>
</feature>
<dbReference type="EMBL" id="QGNW01001572">
    <property type="protein sequence ID" value="RVW36404.1"/>
    <property type="molecule type" value="Genomic_DNA"/>
</dbReference>
<reference evidence="3 4" key="1">
    <citation type="journal article" date="2018" name="PLoS Genet.">
        <title>Population sequencing reveals clonal diversity and ancestral inbreeding in the grapevine cultivar Chardonnay.</title>
        <authorList>
            <person name="Roach M.J."/>
            <person name="Johnson D.L."/>
            <person name="Bohlmann J."/>
            <person name="van Vuuren H.J."/>
            <person name="Jones S.J."/>
            <person name="Pretorius I.S."/>
            <person name="Schmidt S.A."/>
            <person name="Borneman A.R."/>
        </authorList>
    </citation>
    <scope>NUCLEOTIDE SEQUENCE [LARGE SCALE GENOMIC DNA]</scope>
    <source>
        <strain evidence="4">cv. Chardonnay</strain>
        <tissue evidence="3">Leaf</tissue>
    </source>
</reference>
<dbReference type="PANTHER" id="PTHR48475">
    <property type="entry name" value="RIBONUCLEASE H"/>
    <property type="match status" value="1"/>
</dbReference>
<dbReference type="InterPro" id="IPR043502">
    <property type="entry name" value="DNA/RNA_pol_sf"/>
</dbReference>
<gene>
    <name evidence="3" type="ORF">CK203_083824</name>
</gene>
<feature type="transmembrane region" description="Helical" evidence="1">
    <location>
        <begin position="30"/>
        <end position="49"/>
    </location>
</feature>
<keyword evidence="1" id="KW-1133">Transmembrane helix</keyword>
<dbReference type="AlphaFoldDB" id="A0A438DLT6"/>
<evidence type="ECO:0000313" key="3">
    <source>
        <dbReference type="EMBL" id="RVW36404.1"/>
    </source>
</evidence>
<dbReference type="InterPro" id="IPR041577">
    <property type="entry name" value="RT_RNaseH_2"/>
</dbReference>
<keyword evidence="1" id="KW-0472">Membrane</keyword>
<evidence type="ECO:0000259" key="2">
    <source>
        <dbReference type="Pfam" id="PF17919"/>
    </source>
</evidence>
<protein>
    <recommendedName>
        <fullName evidence="2">Reverse transcriptase/retrotransposon-derived protein RNase H-like domain-containing protein</fullName>
    </recommendedName>
</protein>
<evidence type="ECO:0000313" key="4">
    <source>
        <dbReference type="Proteomes" id="UP000288805"/>
    </source>
</evidence>
<dbReference type="Proteomes" id="UP000288805">
    <property type="component" value="Unassembled WGS sequence"/>
</dbReference>
<evidence type="ECO:0000256" key="1">
    <source>
        <dbReference type="SAM" id="Phobius"/>
    </source>
</evidence>
<keyword evidence="1" id="KW-0812">Transmembrane</keyword>
<organism evidence="3 4">
    <name type="scientific">Vitis vinifera</name>
    <name type="common">Grape</name>
    <dbReference type="NCBI Taxonomy" id="29760"/>
    <lineage>
        <taxon>Eukaryota</taxon>
        <taxon>Viridiplantae</taxon>
        <taxon>Streptophyta</taxon>
        <taxon>Embryophyta</taxon>
        <taxon>Tracheophyta</taxon>
        <taxon>Spermatophyta</taxon>
        <taxon>Magnoliopsida</taxon>
        <taxon>eudicotyledons</taxon>
        <taxon>Gunneridae</taxon>
        <taxon>Pentapetalae</taxon>
        <taxon>rosids</taxon>
        <taxon>Vitales</taxon>
        <taxon>Vitaceae</taxon>
        <taxon>Viteae</taxon>
        <taxon>Vitis</taxon>
    </lineage>
</organism>